<dbReference type="PANTHER" id="PTHR35868:SF4">
    <property type="entry name" value="DUF2804 DOMAIN-CONTAINING PROTEIN"/>
    <property type="match status" value="1"/>
</dbReference>
<name>A0A927JAJ0_9ACTN</name>
<accession>A0A927JAJ0</accession>
<dbReference type="AlphaFoldDB" id="A0A927JAJ0"/>
<dbReference type="InterPro" id="IPR021243">
    <property type="entry name" value="DUF2804"/>
</dbReference>
<proteinExistence type="predicted"/>
<comment type="caution">
    <text evidence="1">The sequence shown here is derived from an EMBL/GenBank/DDBJ whole genome shotgun (WGS) entry which is preliminary data.</text>
</comment>
<organism evidence="1 2">
    <name type="scientific">Lolliginicoccus lacisalsi</name>
    <dbReference type="NCBI Taxonomy" id="2742202"/>
    <lineage>
        <taxon>Bacteria</taxon>
        <taxon>Bacillati</taxon>
        <taxon>Actinomycetota</taxon>
        <taxon>Actinomycetes</taxon>
        <taxon>Mycobacteriales</taxon>
        <taxon>Hoyosellaceae</taxon>
        <taxon>Lolliginicoccus</taxon>
    </lineage>
</organism>
<dbReference type="EMBL" id="JACYWE010000002">
    <property type="protein sequence ID" value="MBD8505689.1"/>
    <property type="molecule type" value="Genomic_DNA"/>
</dbReference>
<protein>
    <submittedName>
        <fullName evidence="1">DUF2804 domain-containing protein</fullName>
    </submittedName>
</protein>
<dbReference type="RefSeq" id="WP_192038164.1">
    <property type="nucleotide sequence ID" value="NZ_JACYWE010000002.1"/>
</dbReference>
<gene>
    <name evidence="1" type="ORF">HT102_04210</name>
</gene>
<dbReference type="Proteomes" id="UP000642993">
    <property type="component" value="Unassembled WGS sequence"/>
</dbReference>
<keyword evidence="2" id="KW-1185">Reference proteome</keyword>
<dbReference type="PANTHER" id="PTHR35868">
    <property type="entry name" value="DUF2804 DOMAIN-CONTAINING PROTEIN-RELATED"/>
    <property type="match status" value="1"/>
</dbReference>
<reference evidence="1" key="1">
    <citation type="submission" date="2020-09" db="EMBL/GenBank/DDBJ databases">
        <title>Hoyosella lacisalsi sp. nov., a halotolerant actinobacterium isolated from soil of Lake Gudzhirganskoe.</title>
        <authorList>
            <person name="Yang Q."/>
            <person name="Guo P.Y."/>
            <person name="Liu S.W."/>
            <person name="Li F.N."/>
            <person name="Sun C.H."/>
        </authorList>
    </citation>
    <scope>NUCLEOTIDE SEQUENCE</scope>
    <source>
        <strain evidence="1">G463</strain>
    </source>
</reference>
<sequence length="329" mass="36082">MDLPPAPARLPRPGERAGALDGCYLGPIADLSTREWDHGLPFRRRAQRKAWVYAGIFAEQASAGIAIVDAGHTATAFCYVHDRRTGRLTEDKILVPAGFPRSFAPDWRAEWTLGRGRGTWRIHHEGGAWHVHHRGRDLELSAILGGPDGHAGLSAISSAPGRPFHHTYKVAGLPASGTASARGSVIPLEGRASVDFTLGYPPRETLWNWASLDGTTESGQPIAINLVAHFLNGLENAAWWQDGIVPLPQATFELDRSAPLDPWRLRTAGGELDLVFHPEGQRREHLEAGVIASKFVQPFGWFEGTFRSPGGEVHELRGRGVVEDHRARW</sequence>
<evidence type="ECO:0000313" key="2">
    <source>
        <dbReference type="Proteomes" id="UP000642993"/>
    </source>
</evidence>
<evidence type="ECO:0000313" key="1">
    <source>
        <dbReference type="EMBL" id="MBD8505689.1"/>
    </source>
</evidence>
<dbReference type="Pfam" id="PF10974">
    <property type="entry name" value="DUF2804"/>
    <property type="match status" value="1"/>
</dbReference>